<keyword evidence="1" id="KW-0175">Coiled coil</keyword>
<evidence type="ECO:0008006" key="5">
    <source>
        <dbReference type="Google" id="ProtNLM"/>
    </source>
</evidence>
<dbReference type="STRING" id="391936.S7S_07675"/>
<evidence type="ECO:0000256" key="1">
    <source>
        <dbReference type="SAM" id="Coils"/>
    </source>
</evidence>
<dbReference type="KEGG" id="apac:S7S_07675"/>
<name>A0A0B4XLI9_9GAMM</name>
<keyword evidence="4" id="KW-1185">Reference proteome</keyword>
<feature type="compositionally biased region" description="Basic and acidic residues" evidence="2">
    <location>
        <begin position="407"/>
        <end position="423"/>
    </location>
</feature>
<protein>
    <recommendedName>
        <fullName evidence="5">DUF349 domain-containing protein</fullName>
    </recommendedName>
</protein>
<organism evidence="3 4">
    <name type="scientific">Isoalcanivorax pacificus W11-5</name>
    <dbReference type="NCBI Taxonomy" id="391936"/>
    <lineage>
        <taxon>Bacteria</taxon>
        <taxon>Pseudomonadati</taxon>
        <taxon>Pseudomonadota</taxon>
        <taxon>Gammaproteobacteria</taxon>
        <taxon>Oceanospirillales</taxon>
        <taxon>Alcanivoracaceae</taxon>
        <taxon>Isoalcanivorax</taxon>
    </lineage>
</organism>
<dbReference type="EMBL" id="CP004387">
    <property type="protein sequence ID" value="AJD47951.1"/>
    <property type="molecule type" value="Genomic_DNA"/>
</dbReference>
<dbReference type="InterPro" id="IPR016024">
    <property type="entry name" value="ARM-type_fold"/>
</dbReference>
<evidence type="ECO:0000256" key="2">
    <source>
        <dbReference type="SAM" id="MobiDB-lite"/>
    </source>
</evidence>
<dbReference type="AlphaFoldDB" id="A0A0B4XLI9"/>
<dbReference type="Pfam" id="PF03993">
    <property type="entry name" value="DUF349"/>
    <property type="match status" value="2"/>
</dbReference>
<dbReference type="HOGENOM" id="CLU_013017_0_0_6"/>
<evidence type="ECO:0000313" key="3">
    <source>
        <dbReference type="EMBL" id="AJD47951.1"/>
    </source>
</evidence>
<accession>A0A0B4XLI9</accession>
<evidence type="ECO:0000313" key="4">
    <source>
        <dbReference type="Proteomes" id="UP000006764"/>
    </source>
</evidence>
<sequence length="883" mass="99791">MLGKLFRPRWQHQNAAQRLRAIHELSLDDPQSGHVLATLARGDSDSEVRAAAAGRLPDLKLLDHLISQDTSDTVRTAAAEQLHRLLAGLAEHCPALDNRLRLVQLTDNQGTLLYVARQSPDAACRLAATERLTDPAALLELALHGQDPAQRISAAERIQDATTLRQLVREGRDKRVQQSAREKLREHQQAAQASEERQRARDAILAEITQHAGRQIDNLYGPRLAQLRQQWQQASEGASGEAQRHFNEQAARCDALLAAREQAQAEQARKETLHTEQQAAIDGLLALRGELTAEVFDSHLGSLRAAVAMQTRRWQAATEEHPADAQTQARYTGVLEGWQLLLAAADELQTRQQELADLCTALQAGNGDDTLLAEARQWLAQWPADAPRPSLLVSLADQLTLAQPAREPVREKREARRAPRSSEQEALDNLLGAVQRELRQRNLRHANRLWHKAEALLAEHPDSSRAARMEKLRPELDELRDWHAFAAEPKKDDLCARMEALASEAMDAEEKATAIQALHDEWRSLMSSNQDIDQALWERFKAASDIAYEPCREHFREQDAERAANLAKRAALCDQLDALLASQAQHPEQTDWPALFEIRRQAPQEFREYQPVRFTDARGISRRFSQLLSTLDERLEQASARHGELLEQYCVQVEQLLEQSDLRTATDQARQLQQQWKHTGWVHPQRYRGLHKRFRKACDALFGRQQAERDAQRQQHAQDKQMLAAALEQFGAALPTLDSAALREQIQALEALPCPRREQHLLKQRDQLLQQARATLAAWPKRQRWQKLSERVAAAPDSDTDDTAQRELAVALEVSADVESPADAREERMRWQLEKLPQAMKRANPDRLEECARLLDDAEALLAAGLHPVIRSRLQQALARLAP</sequence>
<dbReference type="SUPFAM" id="SSF48371">
    <property type="entry name" value="ARM repeat"/>
    <property type="match status" value="1"/>
</dbReference>
<feature type="region of interest" description="Disordered" evidence="2">
    <location>
        <begin position="404"/>
        <end position="424"/>
    </location>
</feature>
<gene>
    <name evidence="3" type="ORF">S7S_07675</name>
</gene>
<feature type="region of interest" description="Disordered" evidence="2">
    <location>
        <begin position="170"/>
        <end position="198"/>
    </location>
</feature>
<dbReference type="Proteomes" id="UP000006764">
    <property type="component" value="Chromosome"/>
</dbReference>
<proteinExistence type="predicted"/>
<feature type="coiled-coil region" evidence="1">
    <location>
        <begin position="491"/>
        <end position="518"/>
    </location>
</feature>
<dbReference type="InterPro" id="IPR007139">
    <property type="entry name" value="DUF349"/>
</dbReference>
<dbReference type="RefSeq" id="WP_008735709.1">
    <property type="nucleotide sequence ID" value="NZ_CP004387.1"/>
</dbReference>
<reference evidence="3 4" key="1">
    <citation type="journal article" date="2012" name="J. Bacteriol.">
        <title>Genome sequence of an alkane-degrading bacterium, Alcanivorax pacificus type strain W11-5, isolated from deep sea sediment.</title>
        <authorList>
            <person name="Lai Q."/>
            <person name="Shao Z."/>
        </authorList>
    </citation>
    <scope>NUCLEOTIDE SEQUENCE [LARGE SCALE GENOMIC DNA]</scope>
    <source>
        <strain evidence="3 4">W11-5</strain>
    </source>
</reference>
<dbReference type="OrthoDB" id="5523335at2"/>